<evidence type="ECO:0000313" key="7">
    <source>
        <dbReference type="Proteomes" id="UP000594864"/>
    </source>
</evidence>
<accession>A0A376P6N3</accession>
<evidence type="ECO:0000313" key="2">
    <source>
        <dbReference type="EMBL" id="QPR05407.1"/>
    </source>
</evidence>
<dbReference type="Proteomes" id="UP000254428">
    <property type="component" value="Unassembled WGS sequence"/>
</dbReference>
<dbReference type="Proteomes" id="UP000594864">
    <property type="component" value="Chromosome"/>
</dbReference>
<protein>
    <submittedName>
        <fullName evidence="4">Uncharacterized protein</fullName>
    </submittedName>
</protein>
<dbReference type="AlphaFoldDB" id="A0A376P6N3"/>
<dbReference type="Proteomes" id="UP000854059">
    <property type="component" value="Unassembled WGS sequence"/>
</dbReference>
<reference evidence="1" key="1">
    <citation type="submission" date="2018-05" db="EMBL/GenBank/DDBJ databases">
        <authorList>
            <person name="Ashton P.M."/>
            <person name="Dallman T."/>
            <person name="Nair S."/>
            <person name="De Pinna E."/>
            <person name="Peters T."/>
            <person name="Grant K."/>
        </authorList>
    </citation>
    <scope>NUCLEOTIDE SEQUENCE</scope>
    <source>
        <strain evidence="1">412057</strain>
    </source>
</reference>
<dbReference type="EMBL" id="CP065611">
    <property type="protein sequence ID" value="QPR05407.1"/>
    <property type="molecule type" value="Genomic_DNA"/>
</dbReference>
<reference evidence="2 7" key="3">
    <citation type="submission" date="2020-12" db="EMBL/GenBank/DDBJ databases">
        <title>FDA dAtabase for Regulatory Grade micrObial Sequences (FDA-ARGOS): Supporting development and validation of Infectious Disease Dx tests.</title>
        <authorList>
            <person name="Sproer C."/>
            <person name="Gronow S."/>
            <person name="Severitt S."/>
            <person name="Schroder I."/>
            <person name="Tallon L."/>
            <person name="Sadzewicz L."/>
            <person name="Zhao X."/>
            <person name="Boylan J."/>
            <person name="Ott S."/>
            <person name="Bowen H."/>
            <person name="Vavikolanu K."/>
            <person name="Mehta A."/>
            <person name="Aluvathingal J."/>
            <person name="Nadendla S."/>
            <person name="Lowell S."/>
            <person name="Myers T."/>
            <person name="Yan Y."/>
            <person name="Sichtig H."/>
        </authorList>
    </citation>
    <scope>NUCLEOTIDE SEQUENCE [LARGE SCALE GENOMIC DNA]</scope>
    <source>
        <strain evidence="2 7">FDAARGOS_945</strain>
    </source>
</reference>
<reference evidence="5 6" key="2">
    <citation type="submission" date="2018-06" db="EMBL/GenBank/DDBJ databases">
        <authorList>
            <consortium name="Pathogen Informatics"/>
            <person name="Doyle S."/>
        </authorList>
    </citation>
    <scope>NUCLEOTIDE SEQUENCE [LARGE SCALE GENOMIC DNA]</scope>
    <source>
        <strain evidence="3 5">NCTC11181</strain>
        <strain evidence="4 6">NCTC11341</strain>
    </source>
</reference>
<proteinExistence type="predicted"/>
<evidence type="ECO:0000313" key="1">
    <source>
        <dbReference type="EMBL" id="EGE1991175.1"/>
    </source>
</evidence>
<evidence type="ECO:0000313" key="5">
    <source>
        <dbReference type="Proteomes" id="UP000254219"/>
    </source>
</evidence>
<name>A0A376P6N3_ECOLX</name>
<organism evidence="4 6">
    <name type="scientific">Escherichia coli</name>
    <dbReference type="NCBI Taxonomy" id="562"/>
    <lineage>
        <taxon>Bacteria</taxon>
        <taxon>Pseudomonadati</taxon>
        <taxon>Pseudomonadota</taxon>
        <taxon>Gammaproteobacteria</taxon>
        <taxon>Enterobacterales</taxon>
        <taxon>Enterobacteriaceae</taxon>
        <taxon>Escherichia</taxon>
    </lineage>
</organism>
<dbReference type="EMBL" id="AAVTXU010000317">
    <property type="protein sequence ID" value="EGE1991175.1"/>
    <property type="molecule type" value="Genomic_DNA"/>
</dbReference>
<evidence type="ECO:0000313" key="6">
    <source>
        <dbReference type="Proteomes" id="UP000254428"/>
    </source>
</evidence>
<sequence length="113" mass="12482">MKKIFLLAVLTPTICVGGTLNDFFGLHTSLADNYIIKREITNRAVSNAAMDAVSNGREADFGDELMKEHGDSYGEIALRQLAFECGYSFSDSGQSLTILKKEECRLVLSENKK</sequence>
<gene>
    <name evidence="1" type="ORF">DL968_27455</name>
    <name evidence="2" type="ORF">I6H02_02715</name>
    <name evidence="3" type="ORF">NCTC11181_05336</name>
    <name evidence="4" type="ORF">NCTC11341_05913</name>
</gene>
<dbReference type="Proteomes" id="UP000254219">
    <property type="component" value="Unassembled WGS sequence"/>
</dbReference>
<dbReference type="RefSeq" id="WP_000719142.1">
    <property type="nucleotide sequence ID" value="NZ_CABEFB020000008.1"/>
</dbReference>
<dbReference type="EMBL" id="UFYN01000008">
    <property type="protein sequence ID" value="STE76437.1"/>
    <property type="molecule type" value="Genomic_DNA"/>
</dbReference>
<evidence type="ECO:0000313" key="4">
    <source>
        <dbReference type="EMBL" id="STH74183.1"/>
    </source>
</evidence>
<evidence type="ECO:0000313" key="3">
    <source>
        <dbReference type="EMBL" id="STE76437.1"/>
    </source>
</evidence>
<dbReference type="EMBL" id="UGBT01000002">
    <property type="protein sequence ID" value="STH74183.1"/>
    <property type="molecule type" value="Genomic_DNA"/>
</dbReference>